<comment type="caution">
    <text evidence="2">The sequence shown here is derived from an EMBL/GenBank/DDBJ whole genome shotgun (WGS) entry which is preliminary data.</text>
</comment>
<protein>
    <submittedName>
        <fullName evidence="2">Uncharacterized protein</fullName>
    </submittedName>
</protein>
<dbReference type="Proteomes" id="UP001360560">
    <property type="component" value="Unassembled WGS sequence"/>
</dbReference>
<reference evidence="2 3" key="1">
    <citation type="journal article" date="2023" name="Elife">
        <title>Identification of key yeast species and microbe-microbe interactions impacting larval growth of Drosophila in the wild.</title>
        <authorList>
            <person name="Mure A."/>
            <person name="Sugiura Y."/>
            <person name="Maeda R."/>
            <person name="Honda K."/>
            <person name="Sakurai N."/>
            <person name="Takahashi Y."/>
            <person name="Watada M."/>
            <person name="Katoh T."/>
            <person name="Gotoh A."/>
            <person name="Gotoh Y."/>
            <person name="Taniguchi I."/>
            <person name="Nakamura K."/>
            <person name="Hayashi T."/>
            <person name="Katayama T."/>
            <person name="Uemura T."/>
            <person name="Hattori Y."/>
        </authorList>
    </citation>
    <scope>NUCLEOTIDE SEQUENCE [LARGE SCALE GENOMIC DNA]</scope>
    <source>
        <strain evidence="2 3">SC-9</strain>
    </source>
</reference>
<feature type="compositionally biased region" description="Low complexity" evidence="1">
    <location>
        <begin position="1"/>
        <end position="36"/>
    </location>
</feature>
<sequence length="112" mass="11010">MSTSSTNGVSTTSMGGISAIGAATGSNNNNGNSNNNMLTGPAFDGIVFFNNNDNNPGSGNGGASGGIDFSGLQSGTPTPTSSGPGMGDVFENTFRGPEPSQAQKSQSSTPKN</sequence>
<keyword evidence="3" id="KW-1185">Reference proteome</keyword>
<feature type="compositionally biased region" description="Low complexity" evidence="1">
    <location>
        <begin position="66"/>
        <end position="83"/>
    </location>
</feature>
<feature type="compositionally biased region" description="Low complexity" evidence="1">
    <location>
        <begin position="44"/>
        <end position="57"/>
    </location>
</feature>
<evidence type="ECO:0000313" key="2">
    <source>
        <dbReference type="EMBL" id="GMM39017.1"/>
    </source>
</evidence>
<dbReference type="EMBL" id="BTFZ01000020">
    <property type="protein sequence ID" value="GMM39017.1"/>
    <property type="molecule type" value="Genomic_DNA"/>
</dbReference>
<dbReference type="AlphaFoldDB" id="A0AAV5QWT6"/>
<proteinExistence type="predicted"/>
<gene>
    <name evidence="2" type="ORF">DASC09_063560</name>
</gene>
<name>A0AAV5QWT6_9ASCO</name>
<organism evidence="2 3">
    <name type="scientific">Saccharomycopsis crataegensis</name>
    <dbReference type="NCBI Taxonomy" id="43959"/>
    <lineage>
        <taxon>Eukaryota</taxon>
        <taxon>Fungi</taxon>
        <taxon>Dikarya</taxon>
        <taxon>Ascomycota</taxon>
        <taxon>Saccharomycotina</taxon>
        <taxon>Saccharomycetes</taxon>
        <taxon>Saccharomycopsidaceae</taxon>
        <taxon>Saccharomycopsis</taxon>
    </lineage>
</organism>
<feature type="compositionally biased region" description="Polar residues" evidence="1">
    <location>
        <begin position="100"/>
        <end position="112"/>
    </location>
</feature>
<dbReference type="GeneID" id="90077005"/>
<dbReference type="RefSeq" id="XP_064856012.1">
    <property type="nucleotide sequence ID" value="XM_064999940.1"/>
</dbReference>
<evidence type="ECO:0000256" key="1">
    <source>
        <dbReference type="SAM" id="MobiDB-lite"/>
    </source>
</evidence>
<evidence type="ECO:0000313" key="3">
    <source>
        <dbReference type="Proteomes" id="UP001360560"/>
    </source>
</evidence>
<accession>A0AAV5QWT6</accession>
<feature type="region of interest" description="Disordered" evidence="1">
    <location>
        <begin position="1"/>
        <end position="112"/>
    </location>
</feature>